<dbReference type="EMBL" id="VMTY01000004">
    <property type="protein sequence ID" value="TVU57449.1"/>
    <property type="molecule type" value="Genomic_DNA"/>
</dbReference>
<dbReference type="InterPro" id="IPR026881">
    <property type="entry name" value="WYL_dom"/>
</dbReference>
<dbReference type="Proteomes" id="UP000320531">
    <property type="component" value="Unassembled WGS sequence"/>
</dbReference>
<organism evidence="3 4">
    <name type="scientific">Corynebacterium aurimucosum</name>
    <dbReference type="NCBI Taxonomy" id="169292"/>
    <lineage>
        <taxon>Bacteria</taxon>
        <taxon>Bacillati</taxon>
        <taxon>Actinomycetota</taxon>
        <taxon>Actinomycetes</taxon>
        <taxon>Mycobacteriales</taxon>
        <taxon>Corynebacteriaceae</taxon>
        <taxon>Corynebacterium</taxon>
    </lineage>
</organism>
<comment type="caution">
    <text evidence="3">The sequence shown here is derived from an EMBL/GenBank/DDBJ whole genome shotgun (WGS) entry which is preliminary data.</text>
</comment>
<dbReference type="InterPro" id="IPR051534">
    <property type="entry name" value="CBASS_pafABC_assoc_protein"/>
</dbReference>
<name>A0A558GKP6_9CORY</name>
<reference evidence="3 4" key="1">
    <citation type="submission" date="2019-07" db="EMBL/GenBank/DDBJ databases">
        <title>Draft genome of C. aurimucosum strain 14-2523.</title>
        <authorList>
            <person name="Pacheco L.G.C."/>
            <person name="Aguiar E.R.G.R."/>
            <person name="Navas J."/>
            <person name="Santos C.S."/>
            <person name="Rocha D.J.P.G."/>
        </authorList>
    </citation>
    <scope>NUCLEOTIDE SEQUENCE [LARGE SCALE GENOMIC DNA]</scope>
    <source>
        <strain evidence="3 4">14-2523</strain>
    </source>
</reference>
<accession>A0A558GKP6</accession>
<sequence length="347" mass="37711">MPSADRTAARTPVRDRAIERLTNLTFALHGAAHQGGVPDRSAAWIRSHVEGYQSRSDEAFQKQLSRDIVTLQRAGVPVVHSSGAEGSLYRLDPESYQLPPVDFTPQEAMVLGVAGGIGTPGGLSDFSLSAWTKLAASGASRDLSGAPVYTAVNDMTRLSPELVTAVITAVRAGLRISFDYYATPSAEAVRRHMDPWGLVNHRDRVYLVGWDVDRQAPRTFRATRVDNVKRSRHAATHLEPTAPLQDLVVEALNRGDTVDALLDVPEGQAVELVDAGRRREDNLVELTAVRRDWLVRTAAGYAPDVVVIEPPEVRADIIALLNVGGNDTATTATTVKTTEFREEARHG</sequence>
<evidence type="ECO:0000259" key="1">
    <source>
        <dbReference type="Pfam" id="PF13280"/>
    </source>
</evidence>
<evidence type="ECO:0000313" key="3">
    <source>
        <dbReference type="EMBL" id="TVU57449.1"/>
    </source>
</evidence>
<feature type="domain" description="WCX" evidence="2">
    <location>
        <begin position="278"/>
        <end position="321"/>
    </location>
</feature>
<protein>
    <submittedName>
        <fullName evidence="3">WYL domain-containing protein</fullName>
    </submittedName>
</protein>
<dbReference type="PANTHER" id="PTHR34580:SF3">
    <property type="entry name" value="PROTEIN PAFB"/>
    <property type="match status" value="1"/>
</dbReference>
<dbReference type="PANTHER" id="PTHR34580">
    <property type="match status" value="1"/>
</dbReference>
<dbReference type="Pfam" id="PF25583">
    <property type="entry name" value="WCX"/>
    <property type="match status" value="1"/>
</dbReference>
<feature type="domain" description="WYL" evidence="1">
    <location>
        <begin position="162"/>
        <end position="229"/>
    </location>
</feature>
<evidence type="ECO:0000259" key="2">
    <source>
        <dbReference type="Pfam" id="PF25583"/>
    </source>
</evidence>
<dbReference type="PROSITE" id="PS52050">
    <property type="entry name" value="WYL"/>
    <property type="match status" value="1"/>
</dbReference>
<dbReference type="Pfam" id="PF13280">
    <property type="entry name" value="WYL"/>
    <property type="match status" value="1"/>
</dbReference>
<dbReference type="InterPro" id="IPR057727">
    <property type="entry name" value="WCX_dom"/>
</dbReference>
<evidence type="ECO:0000313" key="4">
    <source>
        <dbReference type="Proteomes" id="UP000320531"/>
    </source>
</evidence>
<dbReference type="AlphaFoldDB" id="A0A558GKP6"/>
<gene>
    <name evidence="3" type="ORF">FQK23_01775</name>
</gene>
<proteinExistence type="predicted"/>